<dbReference type="AlphaFoldDB" id="A0A218WV03"/>
<feature type="transmembrane region" description="Helical" evidence="2">
    <location>
        <begin position="92"/>
        <end position="113"/>
    </location>
</feature>
<dbReference type="EMBL" id="MTKT01003224">
    <property type="protein sequence ID" value="OWM75812.1"/>
    <property type="molecule type" value="Genomic_DNA"/>
</dbReference>
<evidence type="ECO:0000256" key="2">
    <source>
        <dbReference type="SAM" id="Phobius"/>
    </source>
</evidence>
<dbReference type="PANTHER" id="PTHR33740">
    <property type="entry name" value="GPI-ANCHORED ADHESIN-LIKE PROTEIN"/>
    <property type="match status" value="1"/>
</dbReference>
<accession>A0A218WV03</accession>
<keyword evidence="2" id="KW-0812">Transmembrane</keyword>
<gene>
    <name evidence="3" type="ORF">CDL15_Pgr009456</name>
</gene>
<dbReference type="Proteomes" id="UP000197138">
    <property type="component" value="Unassembled WGS sequence"/>
</dbReference>
<comment type="caution">
    <text evidence="3">The sequence shown here is derived from an EMBL/GenBank/DDBJ whole genome shotgun (WGS) entry which is preliminary data.</text>
</comment>
<keyword evidence="2" id="KW-1133">Transmembrane helix</keyword>
<keyword evidence="2" id="KW-0472">Membrane</keyword>
<protein>
    <recommendedName>
        <fullName evidence="5">SLH domain-containing protein</fullName>
    </recommendedName>
</protein>
<organism evidence="3 4">
    <name type="scientific">Punica granatum</name>
    <name type="common">Pomegranate</name>
    <dbReference type="NCBI Taxonomy" id="22663"/>
    <lineage>
        <taxon>Eukaryota</taxon>
        <taxon>Viridiplantae</taxon>
        <taxon>Streptophyta</taxon>
        <taxon>Embryophyta</taxon>
        <taxon>Tracheophyta</taxon>
        <taxon>Spermatophyta</taxon>
        <taxon>Magnoliopsida</taxon>
        <taxon>eudicotyledons</taxon>
        <taxon>Gunneridae</taxon>
        <taxon>Pentapetalae</taxon>
        <taxon>rosids</taxon>
        <taxon>malvids</taxon>
        <taxon>Myrtales</taxon>
        <taxon>Lythraceae</taxon>
        <taxon>Punica</taxon>
    </lineage>
</organism>
<name>A0A218WV03_PUNGR</name>
<evidence type="ECO:0000256" key="1">
    <source>
        <dbReference type="SAM" id="Coils"/>
    </source>
</evidence>
<evidence type="ECO:0008006" key="5">
    <source>
        <dbReference type="Google" id="ProtNLM"/>
    </source>
</evidence>
<reference evidence="4" key="1">
    <citation type="journal article" date="2017" name="Plant J.">
        <title>The pomegranate (Punica granatum L.) genome and the genomics of punicalagin biosynthesis.</title>
        <authorList>
            <person name="Qin G."/>
            <person name="Xu C."/>
            <person name="Ming R."/>
            <person name="Tang H."/>
            <person name="Guyot R."/>
            <person name="Kramer E.M."/>
            <person name="Hu Y."/>
            <person name="Yi X."/>
            <person name="Qi Y."/>
            <person name="Xu X."/>
            <person name="Gao Z."/>
            <person name="Pan H."/>
            <person name="Jian J."/>
            <person name="Tian Y."/>
            <person name="Yue Z."/>
            <person name="Xu Y."/>
        </authorList>
    </citation>
    <scope>NUCLEOTIDE SEQUENCE [LARGE SCALE GENOMIC DNA]</scope>
    <source>
        <strain evidence="4">cv. Dabenzi</strain>
    </source>
</reference>
<keyword evidence="1" id="KW-0175">Coiled coil</keyword>
<feature type="coiled-coil region" evidence="1">
    <location>
        <begin position="491"/>
        <end position="550"/>
    </location>
</feature>
<dbReference type="PANTHER" id="PTHR33740:SF1">
    <property type="entry name" value="SLH DOMAIN PROTEIN"/>
    <property type="match status" value="1"/>
</dbReference>
<evidence type="ECO:0000313" key="3">
    <source>
        <dbReference type="EMBL" id="OWM75812.1"/>
    </source>
</evidence>
<proteinExistence type="predicted"/>
<evidence type="ECO:0000313" key="4">
    <source>
        <dbReference type="Proteomes" id="UP000197138"/>
    </source>
</evidence>
<sequence>MSSSTAFPPPSLFLTSGGVRRRGVPVFLRRQYSLLSTLRFSRPGLLRAYASLAGQGPELSWGSADSNSEFNGWAVVEYPVVQKRGKKGLPKFVVGGIGASVAVLLAAIAQLSLSRQGFKFRLCSPLNALQGLLHKTERQANITKDTIPVSSESNTIEFEESSLTERVPDEIGDAVASGTSKKDVKLQRIIIPAAVDSTQQEALGLLRSLKIIEEGVRADELCTRREYARWLVRINSSLERNPRQRIVPTISLSGSTTAAFDDVSVEDPDFSSIQALAEAGVIPSKLLVKHTNHGSESQGKFLFLPESCLQHRTLLGRFISRQDLINWRVQLEYDFVPGLEEQISSSKVGFRDMKEVGSEISPEFLMDLLAGGKSIIRKVFGQMKRFQPSKPSTKGQAAVALTSGRMMEAIQAELSRVEAENSSRLIEMEEIRSELLGRGDIERVWNEKMKEEAARGLEVEKDYIAAIGDLEEEKILQKKTFEDHVKERAALECQRQLLLSLKEEVDEMSDRLSSERTIYVAEQLSVQEMIAELQKKQEGLLDTKSILEAEKEAIRILRSWVEDEAKKNQARAKVLEEVGRRKSGPSFCQHTKAGRLLKMPPAANAIEALRKSSFHQDPNPQLANSGGLSLKLSPWTVLTASNRLLLELEDENSGANNKDREEWSP</sequence>